<organism evidence="3 4">
    <name type="scientific">Lichtheimia ornata</name>
    <dbReference type="NCBI Taxonomy" id="688661"/>
    <lineage>
        <taxon>Eukaryota</taxon>
        <taxon>Fungi</taxon>
        <taxon>Fungi incertae sedis</taxon>
        <taxon>Mucoromycota</taxon>
        <taxon>Mucoromycotina</taxon>
        <taxon>Mucoromycetes</taxon>
        <taxon>Mucorales</taxon>
        <taxon>Lichtheimiaceae</taxon>
        <taxon>Lichtheimia</taxon>
    </lineage>
</organism>
<keyword evidence="4" id="KW-1185">Reference proteome</keyword>
<dbReference type="EMBL" id="JARTCD010000042">
    <property type="protein sequence ID" value="KAJ8656164.1"/>
    <property type="molecule type" value="Genomic_DNA"/>
</dbReference>
<dbReference type="GeneID" id="83215584"/>
<dbReference type="RefSeq" id="XP_058341077.1">
    <property type="nucleotide sequence ID" value="XM_058488184.1"/>
</dbReference>
<keyword evidence="1" id="KW-0175">Coiled coil</keyword>
<feature type="coiled-coil region" evidence="1">
    <location>
        <begin position="152"/>
        <end position="245"/>
    </location>
</feature>
<evidence type="ECO:0000256" key="1">
    <source>
        <dbReference type="SAM" id="Coils"/>
    </source>
</evidence>
<evidence type="ECO:0000313" key="4">
    <source>
        <dbReference type="Proteomes" id="UP001234581"/>
    </source>
</evidence>
<gene>
    <name evidence="3" type="ORF">O0I10_008177</name>
</gene>
<feature type="compositionally biased region" description="Basic residues" evidence="2">
    <location>
        <begin position="527"/>
        <end position="543"/>
    </location>
</feature>
<accession>A0AAD7XTA4</accession>
<evidence type="ECO:0000313" key="3">
    <source>
        <dbReference type="EMBL" id="KAJ8656164.1"/>
    </source>
</evidence>
<evidence type="ECO:0000256" key="2">
    <source>
        <dbReference type="SAM" id="MobiDB-lite"/>
    </source>
</evidence>
<proteinExistence type="predicted"/>
<feature type="region of interest" description="Disordered" evidence="2">
    <location>
        <begin position="287"/>
        <end position="333"/>
    </location>
</feature>
<feature type="region of interest" description="Disordered" evidence="2">
    <location>
        <begin position="508"/>
        <end position="564"/>
    </location>
</feature>
<name>A0AAD7XTA4_9FUNG</name>
<feature type="compositionally biased region" description="Polar residues" evidence="2">
    <location>
        <begin position="508"/>
        <end position="525"/>
    </location>
</feature>
<dbReference type="Proteomes" id="UP001234581">
    <property type="component" value="Unassembled WGS sequence"/>
</dbReference>
<sequence length="590" mass="67265">MLRCNRFNPTTNMLATTTTTTTTSNASSSSAAAATNDLVFNDSDISMTLTIDDCCCGQADCSTLQSWTRTVQKLETDARLAAEIGQSLLQKHDKYVFETDKLKKDLHNKAHEYRERIRDLEHAVQVSDTAKQELHQDNNKWYWKWKRTQSTLDATAADLEIANNRCTQLSNELRKKELEIEKLQPFRVESREAHAREEMLRAKLDDVQHEVDTLRRNDKALQSRMRAIKDKHASLNRAYEALQASVETRNAKSSRLLNQATMVSHSTKLNERKMSWNDLSTLSNELPPPHELMPSYSTPAIPVSTMAPVPEEESSESSSSSADDSEEDNASSIQHHHHYHYILQTMNQELNHNTTTTLSFEKHLMDLHDAAKDKFERLRGTEALELSRQAKSVFDMPQMGKFSNAMIEHILADMDRQFATTVPPGCNTLLPTSQLYQDLLKEIGELRTNLNDLKIDYVKRLKEKYMLQRQQQEAKCLQQEQKRQQQQQSSSILTGILASIFQRPIESSNKQQHTRLLSTSSSAPSRKQLHHPVPHQPQRRFHSRSTSTLSGHSHHRRAIGISNTRGASAPELDLDMKVRGSLSTSLFVGW</sequence>
<dbReference type="AlphaFoldDB" id="A0AAD7XTA4"/>
<reference evidence="3 4" key="1">
    <citation type="submission" date="2023-03" db="EMBL/GenBank/DDBJ databases">
        <title>Genome sequence of Lichtheimia ornata CBS 291.66.</title>
        <authorList>
            <person name="Mohabir J.T."/>
            <person name="Shea T.P."/>
            <person name="Kurbessoian T."/>
            <person name="Berby B."/>
            <person name="Fontaine J."/>
            <person name="Livny J."/>
            <person name="Gnirke A."/>
            <person name="Stajich J.E."/>
            <person name="Cuomo C.A."/>
        </authorList>
    </citation>
    <scope>NUCLEOTIDE SEQUENCE [LARGE SCALE GENOMIC DNA]</scope>
    <source>
        <strain evidence="3">CBS 291.66</strain>
    </source>
</reference>
<protein>
    <submittedName>
        <fullName evidence="3">Uncharacterized protein</fullName>
    </submittedName>
</protein>
<comment type="caution">
    <text evidence="3">The sequence shown here is derived from an EMBL/GenBank/DDBJ whole genome shotgun (WGS) entry which is preliminary data.</text>
</comment>
<feature type="coiled-coil region" evidence="1">
    <location>
        <begin position="436"/>
        <end position="489"/>
    </location>
</feature>